<protein>
    <submittedName>
        <fullName evidence="2">Uncharacterized protein</fullName>
    </submittedName>
</protein>
<dbReference type="EMBL" id="NESQ01000090">
    <property type="protein sequence ID" value="PUU79509.1"/>
    <property type="molecule type" value="Genomic_DNA"/>
</dbReference>
<feature type="region of interest" description="Disordered" evidence="1">
    <location>
        <begin position="353"/>
        <end position="401"/>
    </location>
</feature>
<proteinExistence type="predicted"/>
<keyword evidence="3" id="KW-1185">Reference proteome</keyword>
<feature type="region of interest" description="Disordered" evidence="1">
    <location>
        <begin position="296"/>
        <end position="324"/>
    </location>
</feature>
<gene>
    <name evidence="2" type="ORF">B9Z19DRAFT_1125106</name>
</gene>
<dbReference type="AlphaFoldDB" id="A0A2T6ZVJ2"/>
<name>A0A2T6ZVJ2_TUBBO</name>
<evidence type="ECO:0000313" key="3">
    <source>
        <dbReference type="Proteomes" id="UP000244722"/>
    </source>
</evidence>
<dbReference type="STRING" id="42251.A0A2T6ZVJ2"/>
<dbReference type="Proteomes" id="UP000244722">
    <property type="component" value="Unassembled WGS sequence"/>
</dbReference>
<feature type="compositionally biased region" description="Basic and acidic residues" evidence="1">
    <location>
        <begin position="306"/>
        <end position="323"/>
    </location>
</feature>
<reference evidence="2 3" key="1">
    <citation type="submission" date="2017-04" db="EMBL/GenBank/DDBJ databases">
        <title>Draft genome sequence of Tuber borchii Vittad., a whitish edible truffle.</title>
        <authorList>
            <consortium name="DOE Joint Genome Institute"/>
            <person name="Murat C."/>
            <person name="Kuo A."/>
            <person name="Barry K.W."/>
            <person name="Clum A."/>
            <person name="Dockter R.B."/>
            <person name="Fauchery L."/>
            <person name="Iotti M."/>
            <person name="Kohler A."/>
            <person name="Labutti K."/>
            <person name="Lindquist E.A."/>
            <person name="Lipzen A."/>
            <person name="Ohm R.A."/>
            <person name="Wang M."/>
            <person name="Grigoriev I.V."/>
            <person name="Zambonelli A."/>
            <person name="Martin F.M."/>
        </authorList>
    </citation>
    <scope>NUCLEOTIDE SEQUENCE [LARGE SCALE GENOMIC DNA]</scope>
    <source>
        <strain evidence="2 3">Tbo3840</strain>
    </source>
</reference>
<sequence>MAPSSTLVSSPGRRHHLSPVTKGPFFSNIPGNSARRTTPTKRPLFNDENADPNLFKRVKSVLSPSKSIANIDEILKPSSKPTITTNQSSKSRFILTDKPLVNSQPKRALANITNTHQRVSKPSHRSAKPLVGSSLKKAYIPSPTRRTRAVSPQIGSGRGQLKRARSSTPPVVFRDVPASSSNDAPAVPSMQQQQPIPDSWIFDIYEDSPQEALQNLVEFSTHTLDISDNEETSGELDLGKENIPPSRLAEILSTPRENQMSVDAPVKCIPQRRAPGIGLGGWASSECREPLREMKEEELLQPGKKTTHDEDVINKKEETRSDEITTTATMTKLPTLSNDSFITFSTPEKIKRKPLLRKTPSPGWKIWESDRDDDDDDDADDNKNLPPLPPPTRDELEIPLLASTCRKRALEE</sequence>
<comment type="caution">
    <text evidence="2">The sequence shown here is derived from an EMBL/GenBank/DDBJ whole genome shotgun (WGS) entry which is preliminary data.</text>
</comment>
<organism evidence="2 3">
    <name type="scientific">Tuber borchii</name>
    <name type="common">White truffle</name>
    <dbReference type="NCBI Taxonomy" id="42251"/>
    <lineage>
        <taxon>Eukaryota</taxon>
        <taxon>Fungi</taxon>
        <taxon>Dikarya</taxon>
        <taxon>Ascomycota</taxon>
        <taxon>Pezizomycotina</taxon>
        <taxon>Pezizomycetes</taxon>
        <taxon>Pezizales</taxon>
        <taxon>Tuberaceae</taxon>
        <taxon>Tuber</taxon>
    </lineage>
</organism>
<accession>A0A2T6ZVJ2</accession>
<evidence type="ECO:0000256" key="1">
    <source>
        <dbReference type="SAM" id="MobiDB-lite"/>
    </source>
</evidence>
<feature type="region of interest" description="Disordered" evidence="1">
    <location>
        <begin position="1"/>
        <end position="51"/>
    </location>
</feature>
<feature type="region of interest" description="Disordered" evidence="1">
    <location>
        <begin position="142"/>
        <end position="171"/>
    </location>
</feature>
<feature type="compositionally biased region" description="Acidic residues" evidence="1">
    <location>
        <begin position="370"/>
        <end position="380"/>
    </location>
</feature>
<dbReference type="OrthoDB" id="425602at2759"/>
<evidence type="ECO:0000313" key="2">
    <source>
        <dbReference type="EMBL" id="PUU79509.1"/>
    </source>
</evidence>